<evidence type="ECO:0000256" key="3">
    <source>
        <dbReference type="ARBA" id="ARBA00023163"/>
    </source>
</evidence>
<sequence length="87" mass="10376">MIRLSVLSPTNLIPWREQAINNLVQLQAKRDADRKFPPGIRFRPTDLELILFYLFFKTKDNRVPWWNRIKEVELYNHCPEFLAGSCS</sequence>
<organism evidence="6 7">
    <name type="scientific">Lithocarpus litseifolius</name>
    <dbReference type="NCBI Taxonomy" id="425828"/>
    <lineage>
        <taxon>Eukaryota</taxon>
        <taxon>Viridiplantae</taxon>
        <taxon>Streptophyta</taxon>
        <taxon>Embryophyta</taxon>
        <taxon>Tracheophyta</taxon>
        <taxon>Spermatophyta</taxon>
        <taxon>Magnoliopsida</taxon>
        <taxon>eudicotyledons</taxon>
        <taxon>Gunneridae</taxon>
        <taxon>Pentapetalae</taxon>
        <taxon>rosids</taxon>
        <taxon>fabids</taxon>
        <taxon>Fagales</taxon>
        <taxon>Fagaceae</taxon>
        <taxon>Lithocarpus</taxon>
    </lineage>
</organism>
<evidence type="ECO:0000259" key="5">
    <source>
        <dbReference type="PROSITE" id="PS51005"/>
    </source>
</evidence>
<keyword evidence="7" id="KW-1185">Reference proteome</keyword>
<name>A0AAW2CP72_9ROSI</name>
<gene>
    <name evidence="6" type="ORF">SO802_019598</name>
</gene>
<protein>
    <recommendedName>
        <fullName evidence="5">NAC domain-containing protein</fullName>
    </recommendedName>
</protein>
<dbReference type="SUPFAM" id="SSF101941">
    <property type="entry name" value="NAC domain"/>
    <property type="match status" value="1"/>
</dbReference>
<comment type="caution">
    <text evidence="6">The sequence shown here is derived from an EMBL/GenBank/DDBJ whole genome shotgun (WGS) entry which is preliminary data.</text>
</comment>
<keyword evidence="3" id="KW-0804">Transcription</keyword>
<reference evidence="6 7" key="1">
    <citation type="submission" date="2024-01" db="EMBL/GenBank/DDBJ databases">
        <title>A telomere-to-telomere, gap-free genome of sweet tea (Lithocarpus litseifolius).</title>
        <authorList>
            <person name="Zhou J."/>
        </authorList>
    </citation>
    <scope>NUCLEOTIDE SEQUENCE [LARGE SCALE GENOMIC DNA]</scope>
    <source>
        <strain evidence="6">Zhou-2022a</strain>
        <tissue evidence="6">Leaf</tissue>
    </source>
</reference>
<dbReference type="InterPro" id="IPR036093">
    <property type="entry name" value="NAC_dom_sf"/>
</dbReference>
<dbReference type="GO" id="GO:0003677">
    <property type="term" value="F:DNA binding"/>
    <property type="evidence" value="ECO:0007669"/>
    <property type="project" value="UniProtKB-KW"/>
</dbReference>
<keyword evidence="4" id="KW-0539">Nucleus</keyword>
<evidence type="ECO:0000256" key="2">
    <source>
        <dbReference type="ARBA" id="ARBA00023125"/>
    </source>
</evidence>
<dbReference type="AlphaFoldDB" id="A0AAW2CP72"/>
<evidence type="ECO:0000313" key="7">
    <source>
        <dbReference type="Proteomes" id="UP001459277"/>
    </source>
</evidence>
<accession>A0AAW2CP72</accession>
<dbReference type="InterPro" id="IPR003441">
    <property type="entry name" value="NAC-dom"/>
</dbReference>
<evidence type="ECO:0000256" key="4">
    <source>
        <dbReference type="ARBA" id="ARBA00023242"/>
    </source>
</evidence>
<evidence type="ECO:0000256" key="1">
    <source>
        <dbReference type="ARBA" id="ARBA00023015"/>
    </source>
</evidence>
<feature type="domain" description="NAC" evidence="5">
    <location>
        <begin position="36"/>
        <end position="87"/>
    </location>
</feature>
<dbReference type="GO" id="GO:0006355">
    <property type="term" value="P:regulation of DNA-templated transcription"/>
    <property type="evidence" value="ECO:0007669"/>
    <property type="project" value="InterPro"/>
</dbReference>
<dbReference type="EMBL" id="JAZDWU010000006">
    <property type="protein sequence ID" value="KAK9999995.1"/>
    <property type="molecule type" value="Genomic_DNA"/>
</dbReference>
<proteinExistence type="predicted"/>
<dbReference type="Proteomes" id="UP001459277">
    <property type="component" value="Unassembled WGS sequence"/>
</dbReference>
<evidence type="ECO:0000313" key="6">
    <source>
        <dbReference type="EMBL" id="KAK9999995.1"/>
    </source>
</evidence>
<dbReference type="PROSITE" id="PS51005">
    <property type="entry name" value="NAC"/>
    <property type="match status" value="1"/>
</dbReference>
<keyword evidence="1" id="KW-0805">Transcription regulation</keyword>
<keyword evidence="2" id="KW-0238">DNA-binding</keyword>
<dbReference type="Pfam" id="PF02365">
    <property type="entry name" value="NAM"/>
    <property type="match status" value="1"/>
</dbReference>